<dbReference type="Gene3D" id="3.30.70.1230">
    <property type="entry name" value="Nucleotide cyclase"/>
    <property type="match status" value="1"/>
</dbReference>
<dbReference type="OrthoDB" id="9802500at2"/>
<keyword evidence="3" id="KW-1185">Reference proteome</keyword>
<gene>
    <name evidence="2" type="ORF">SAMN05192589_102503</name>
</gene>
<dbReference type="STRING" id="187868.SAMN05192589_102503"/>
<dbReference type="Gene3D" id="2.40.10.220">
    <property type="entry name" value="predicted glycosyltransferase like domains"/>
    <property type="match status" value="1"/>
</dbReference>
<reference evidence="2 3" key="1">
    <citation type="submission" date="2016-10" db="EMBL/GenBank/DDBJ databases">
        <authorList>
            <person name="de Groot N.N."/>
        </authorList>
    </citation>
    <scope>NUCLEOTIDE SEQUENCE [LARGE SCALE GENOMIC DNA]</scope>
    <source>
        <strain evidence="2 3">DSM 16619</strain>
    </source>
</reference>
<evidence type="ECO:0000259" key="1">
    <source>
        <dbReference type="PROSITE" id="PS50125"/>
    </source>
</evidence>
<evidence type="ECO:0000313" key="2">
    <source>
        <dbReference type="EMBL" id="SDC58675.1"/>
    </source>
</evidence>
<proteinExistence type="predicted"/>
<dbReference type="SUPFAM" id="SSF141371">
    <property type="entry name" value="PilZ domain-like"/>
    <property type="match status" value="1"/>
</dbReference>
<dbReference type="PANTHER" id="PTHR43081">
    <property type="entry name" value="ADENYLATE CYCLASE, TERMINAL-DIFFERENTIATION SPECIFIC-RELATED"/>
    <property type="match status" value="1"/>
</dbReference>
<dbReference type="RefSeq" id="WP_092740956.1">
    <property type="nucleotide sequence ID" value="NZ_FMZC01000002.1"/>
</dbReference>
<dbReference type="GO" id="GO:0035438">
    <property type="term" value="F:cyclic-di-GMP binding"/>
    <property type="evidence" value="ECO:0007669"/>
    <property type="project" value="InterPro"/>
</dbReference>
<organism evidence="2 3">
    <name type="scientific">Paracidovorax valerianellae</name>
    <dbReference type="NCBI Taxonomy" id="187868"/>
    <lineage>
        <taxon>Bacteria</taxon>
        <taxon>Pseudomonadati</taxon>
        <taxon>Pseudomonadota</taxon>
        <taxon>Betaproteobacteria</taxon>
        <taxon>Burkholderiales</taxon>
        <taxon>Comamonadaceae</taxon>
        <taxon>Paracidovorax</taxon>
    </lineage>
</organism>
<dbReference type="InterPro" id="IPR009875">
    <property type="entry name" value="PilZ_domain"/>
</dbReference>
<dbReference type="InterPro" id="IPR050697">
    <property type="entry name" value="Adenylyl/Guanylyl_Cyclase_3/4"/>
</dbReference>
<dbReference type="SUPFAM" id="SSF55073">
    <property type="entry name" value="Nucleotide cyclase"/>
    <property type="match status" value="1"/>
</dbReference>
<feature type="domain" description="Guanylate cyclase" evidence="1">
    <location>
        <begin position="42"/>
        <end position="179"/>
    </location>
</feature>
<dbReference type="PROSITE" id="PS50125">
    <property type="entry name" value="GUANYLATE_CYCLASE_2"/>
    <property type="match status" value="1"/>
</dbReference>
<dbReference type="SMART" id="SM00044">
    <property type="entry name" value="CYCc"/>
    <property type="match status" value="1"/>
</dbReference>
<dbReference type="Pfam" id="PF07238">
    <property type="entry name" value="PilZ"/>
    <property type="match status" value="1"/>
</dbReference>
<accession>A0A1G6MUL3</accession>
<dbReference type="InterPro" id="IPR029787">
    <property type="entry name" value="Nucleotide_cyclase"/>
</dbReference>
<sequence>MSSLPPGDSPAAPDTPLPARAQTQAQALAPQGGPHLQPREVTLLKIGLRDFSQIASHLPPEQSLPWVERILGCVHGVLARYGAEADHLTGDAGAVVFGLAGNANPAEDDVHRAAMCALALQMAVRDLNDAFLQDRLPSIYLGIGIACGPALVGGFGPSAGMRQSPVLLGDVVIEAQQLRTFALRGQVLVSEAVYQRCWSMASVAPPVQVFVKGRSEPLSMRELVAVPSRKLKVPRQEFRRSHRVEARLPCTWQLVQDGMVMPHAEPCILRDMGYHGALLELSGAAPLHGELRLSFDLPLVQYQARDVYARVVTLKPVGDQVLAGVEFTATSAEFDARVQRFVQGMVAG</sequence>
<dbReference type="GO" id="GO:0004016">
    <property type="term" value="F:adenylate cyclase activity"/>
    <property type="evidence" value="ECO:0007669"/>
    <property type="project" value="UniProtKB-ARBA"/>
</dbReference>
<dbReference type="EMBL" id="FMZC01000002">
    <property type="protein sequence ID" value="SDC58675.1"/>
    <property type="molecule type" value="Genomic_DNA"/>
</dbReference>
<evidence type="ECO:0000313" key="3">
    <source>
        <dbReference type="Proteomes" id="UP000198781"/>
    </source>
</evidence>
<dbReference type="InterPro" id="IPR001054">
    <property type="entry name" value="A/G_cyclase"/>
</dbReference>
<dbReference type="GO" id="GO:0009190">
    <property type="term" value="P:cyclic nucleotide biosynthetic process"/>
    <property type="evidence" value="ECO:0007669"/>
    <property type="project" value="InterPro"/>
</dbReference>
<dbReference type="PANTHER" id="PTHR43081:SF1">
    <property type="entry name" value="ADENYLATE CYCLASE, TERMINAL-DIFFERENTIATION SPECIFIC"/>
    <property type="match status" value="1"/>
</dbReference>
<name>A0A1G6MUL3_9BURK</name>
<dbReference type="CDD" id="cd07302">
    <property type="entry name" value="CHD"/>
    <property type="match status" value="1"/>
</dbReference>
<dbReference type="Pfam" id="PF00211">
    <property type="entry name" value="Guanylate_cyc"/>
    <property type="match status" value="1"/>
</dbReference>
<dbReference type="GO" id="GO:0035556">
    <property type="term" value="P:intracellular signal transduction"/>
    <property type="evidence" value="ECO:0007669"/>
    <property type="project" value="InterPro"/>
</dbReference>
<dbReference type="Proteomes" id="UP000198781">
    <property type="component" value="Unassembled WGS sequence"/>
</dbReference>
<protein>
    <submittedName>
        <fullName evidence="2">Adenylate cyclase, class 3</fullName>
    </submittedName>
</protein>
<dbReference type="AlphaFoldDB" id="A0A1G6MUL3"/>